<proteinExistence type="predicted"/>
<dbReference type="GO" id="GO:0071230">
    <property type="term" value="P:cellular response to amino acid stimulus"/>
    <property type="evidence" value="ECO:0007669"/>
    <property type="project" value="InterPro"/>
</dbReference>
<dbReference type="EMBL" id="JAFJYH010000362">
    <property type="protein sequence ID" value="KAG4412668.1"/>
    <property type="molecule type" value="Genomic_DNA"/>
</dbReference>
<keyword evidence="3" id="KW-0472">Membrane</keyword>
<dbReference type="Pfam" id="PF15454">
    <property type="entry name" value="LAMTOR"/>
    <property type="match status" value="1"/>
</dbReference>
<dbReference type="GO" id="GO:0031902">
    <property type="term" value="C:late endosome membrane"/>
    <property type="evidence" value="ECO:0007669"/>
    <property type="project" value="InterPro"/>
</dbReference>
<keyword evidence="5" id="KW-0449">Lipoprotein</keyword>
<evidence type="ECO:0000256" key="1">
    <source>
        <dbReference type="ARBA" id="ARBA00004308"/>
    </source>
</evidence>
<evidence type="ECO:0000256" key="6">
    <source>
        <dbReference type="SAM" id="MobiDB-lite"/>
    </source>
</evidence>
<dbReference type="SMART" id="SM01262">
    <property type="entry name" value="LAMTOR"/>
    <property type="match status" value="1"/>
</dbReference>
<keyword evidence="2" id="KW-0519">Myristate</keyword>
<dbReference type="OrthoDB" id="5299893at2759"/>
<dbReference type="Proteomes" id="UP000664132">
    <property type="component" value="Unassembled WGS sequence"/>
</dbReference>
<dbReference type="GO" id="GO:0001919">
    <property type="term" value="P:regulation of receptor recycling"/>
    <property type="evidence" value="ECO:0007669"/>
    <property type="project" value="InterPro"/>
</dbReference>
<comment type="caution">
    <text evidence="7">The sequence shown here is derived from an EMBL/GenBank/DDBJ whole genome shotgun (WGS) entry which is preliminary data.</text>
</comment>
<evidence type="ECO:0000256" key="2">
    <source>
        <dbReference type="ARBA" id="ARBA00022707"/>
    </source>
</evidence>
<name>A0A8H7T5M5_9HELO</name>
<gene>
    <name evidence="7" type="ORF">IFR04_014209</name>
</gene>
<evidence type="ECO:0000313" key="8">
    <source>
        <dbReference type="Proteomes" id="UP000664132"/>
    </source>
</evidence>
<organism evidence="7 8">
    <name type="scientific">Cadophora malorum</name>
    <dbReference type="NCBI Taxonomy" id="108018"/>
    <lineage>
        <taxon>Eukaryota</taxon>
        <taxon>Fungi</taxon>
        <taxon>Dikarya</taxon>
        <taxon>Ascomycota</taxon>
        <taxon>Pezizomycotina</taxon>
        <taxon>Leotiomycetes</taxon>
        <taxon>Helotiales</taxon>
        <taxon>Ploettnerulaceae</taxon>
        <taxon>Cadophora</taxon>
    </lineage>
</organism>
<dbReference type="GO" id="GO:0043410">
    <property type="term" value="P:positive regulation of MAPK cascade"/>
    <property type="evidence" value="ECO:0007669"/>
    <property type="project" value="InterPro"/>
</dbReference>
<dbReference type="GO" id="GO:0045121">
    <property type="term" value="C:membrane raft"/>
    <property type="evidence" value="ECO:0007669"/>
    <property type="project" value="InterPro"/>
</dbReference>
<evidence type="ECO:0000256" key="3">
    <source>
        <dbReference type="ARBA" id="ARBA00023136"/>
    </source>
</evidence>
<comment type="subcellular location">
    <subcellularLocation>
        <location evidence="1">Endomembrane system</location>
    </subcellularLocation>
</comment>
<keyword evidence="8" id="KW-1185">Reference proteome</keyword>
<evidence type="ECO:0008006" key="9">
    <source>
        <dbReference type="Google" id="ProtNLM"/>
    </source>
</evidence>
<evidence type="ECO:0000313" key="7">
    <source>
        <dbReference type="EMBL" id="KAG4412668.1"/>
    </source>
</evidence>
<keyword evidence="4" id="KW-0564">Palmitate</keyword>
<feature type="region of interest" description="Disordered" evidence="6">
    <location>
        <begin position="1"/>
        <end position="43"/>
    </location>
</feature>
<protein>
    <recommendedName>
        <fullName evidence="9">Late endosomal/lysosomal adaptor and MAPK and MTOR activator-domain-containing protein</fullName>
    </recommendedName>
</protein>
<reference evidence="7" key="1">
    <citation type="submission" date="2021-02" db="EMBL/GenBank/DDBJ databases">
        <title>Genome sequence Cadophora malorum strain M34.</title>
        <authorList>
            <person name="Stefanovic E."/>
            <person name="Vu D."/>
            <person name="Scully C."/>
            <person name="Dijksterhuis J."/>
            <person name="Roader J."/>
            <person name="Houbraken J."/>
        </authorList>
    </citation>
    <scope>NUCLEOTIDE SEQUENCE</scope>
    <source>
        <strain evidence="7">M34</strain>
    </source>
</reference>
<dbReference type="AlphaFoldDB" id="A0A8H7T5M5"/>
<accession>A0A8H7T5M5</accession>
<dbReference type="GO" id="GO:0032008">
    <property type="term" value="P:positive regulation of TOR signaling"/>
    <property type="evidence" value="ECO:0007669"/>
    <property type="project" value="InterPro"/>
</dbReference>
<dbReference type="GO" id="GO:0071986">
    <property type="term" value="C:Ragulator complex"/>
    <property type="evidence" value="ECO:0007669"/>
    <property type="project" value="InterPro"/>
</dbReference>
<evidence type="ECO:0000256" key="4">
    <source>
        <dbReference type="ARBA" id="ARBA00023139"/>
    </source>
</evidence>
<evidence type="ECO:0000256" key="5">
    <source>
        <dbReference type="ARBA" id="ARBA00023288"/>
    </source>
</evidence>
<sequence>MGVCSSCLGRDQDHDLSDEDEQSRLLFDDPHANHYGSFGENNAGAIQADPQEVQRENEALQKIVTLTSNHLVDIFAMVPQNAIPPAASPTATSTLFPAQDARLVRYQDVLAKISADPSSKTNQVSTDHTPIASDGWMSDDEDMEEMKGHTPVKSEGIGALLGGFADADSAMR</sequence>
<feature type="compositionally biased region" description="Basic and acidic residues" evidence="6">
    <location>
        <begin position="22"/>
        <end position="32"/>
    </location>
</feature>
<dbReference type="InterPro" id="IPR028209">
    <property type="entry name" value="LAMTOR1/MEH1"/>
</dbReference>
<dbReference type="GO" id="GO:0016197">
    <property type="term" value="P:endosomal transport"/>
    <property type="evidence" value="ECO:0007669"/>
    <property type="project" value="InterPro"/>
</dbReference>